<keyword evidence="2" id="KW-0862">Zinc</keyword>
<dbReference type="GO" id="GO:0008270">
    <property type="term" value="F:zinc ion binding"/>
    <property type="evidence" value="ECO:0007669"/>
    <property type="project" value="UniProtKB-KW"/>
</dbReference>
<dbReference type="InterPro" id="IPR013083">
    <property type="entry name" value="Znf_RING/FYVE/PHD"/>
</dbReference>
<evidence type="ECO:0000256" key="2">
    <source>
        <dbReference type="ARBA" id="ARBA00022833"/>
    </source>
</evidence>
<feature type="domain" description="RING-type" evidence="5">
    <location>
        <begin position="263"/>
        <end position="298"/>
    </location>
</feature>
<reference evidence="6" key="1">
    <citation type="journal article" date="2023" name="Mol. Biol. Evol.">
        <title>Third-Generation Sequencing Reveals the Adaptive Role of the Epigenome in Three Deep-Sea Polychaetes.</title>
        <authorList>
            <person name="Perez M."/>
            <person name="Aroh O."/>
            <person name="Sun Y."/>
            <person name="Lan Y."/>
            <person name="Juniper S.K."/>
            <person name="Young C.R."/>
            <person name="Angers B."/>
            <person name="Qian P.Y."/>
        </authorList>
    </citation>
    <scope>NUCLEOTIDE SEQUENCE</scope>
    <source>
        <strain evidence="6">R07B-5</strain>
    </source>
</reference>
<dbReference type="EMBL" id="JAODUO010000042">
    <property type="protein sequence ID" value="KAK2191921.1"/>
    <property type="molecule type" value="Genomic_DNA"/>
</dbReference>
<dbReference type="Gene3D" id="3.30.40.10">
    <property type="entry name" value="Zinc/RING finger domain, C3HC4 (zinc finger)"/>
    <property type="match status" value="1"/>
</dbReference>
<protein>
    <recommendedName>
        <fullName evidence="5">RING-type domain-containing protein</fullName>
    </recommendedName>
</protein>
<keyword evidence="4" id="KW-0472">Membrane</keyword>
<comment type="caution">
    <text evidence="6">The sequence shown here is derived from an EMBL/GenBank/DDBJ whole genome shotgun (WGS) entry which is preliminary data.</text>
</comment>
<feature type="transmembrane region" description="Helical" evidence="4">
    <location>
        <begin position="18"/>
        <end position="36"/>
    </location>
</feature>
<dbReference type="AlphaFoldDB" id="A0AAD9UJR8"/>
<gene>
    <name evidence="6" type="ORF">NP493_42g03011</name>
</gene>
<evidence type="ECO:0000259" key="5">
    <source>
        <dbReference type="PROSITE" id="PS50089"/>
    </source>
</evidence>
<evidence type="ECO:0000256" key="3">
    <source>
        <dbReference type="PROSITE-ProRule" id="PRU00175"/>
    </source>
</evidence>
<dbReference type="CDD" id="cd16787">
    <property type="entry name" value="mRING-HC-C3HC5_CGRF1"/>
    <property type="match status" value="1"/>
</dbReference>
<keyword evidence="1 3" id="KW-0479">Metal-binding</keyword>
<dbReference type="InterPro" id="IPR001841">
    <property type="entry name" value="Znf_RING"/>
</dbReference>
<dbReference type="PANTHER" id="PTHR15379">
    <property type="entry name" value="CELL GROWTH REGULATOR WITH RING FINGER DOMAIN PROTEIN 1"/>
    <property type="match status" value="1"/>
</dbReference>
<accession>A0AAD9UJR8</accession>
<sequence length="323" mass="35655">MSANVIEAGLDLPSYSDITSFAVIAICLVSLFVYIARLAGPELRGSPEVTIADTAVKQNVQQLYNPFRLKLTSETKASVQGGATFEVTCRIAAELRPLWAVSIDELYPAIHQPWPDIARQISDKSFLAEHSFVDDSGLQILTIETCEKKEILLAPPVFELPLGDVPRDKYPLVVLLYNPEAIRDDVAMTTELCHQVVLTVTLVHLKDDTCPAVSHVIAQYVRTPFSQPLLLKTLFVANTDDHAASGDGDRQAAPRDDKESTLCVVCQNAEVDRVLLPCRHCCVCAVCFPRLSRCPMCRSQINTYFDLKSHAQNVPEDLTAEAM</sequence>
<evidence type="ECO:0000256" key="4">
    <source>
        <dbReference type="SAM" id="Phobius"/>
    </source>
</evidence>
<dbReference type="InterPro" id="IPR042496">
    <property type="entry name" value="CGRF1"/>
</dbReference>
<evidence type="ECO:0000256" key="1">
    <source>
        <dbReference type="ARBA" id="ARBA00022771"/>
    </source>
</evidence>
<dbReference type="SUPFAM" id="SSF57850">
    <property type="entry name" value="RING/U-box"/>
    <property type="match status" value="1"/>
</dbReference>
<dbReference type="PROSITE" id="PS50089">
    <property type="entry name" value="ZF_RING_2"/>
    <property type="match status" value="1"/>
</dbReference>
<keyword evidence="7" id="KW-1185">Reference proteome</keyword>
<keyword evidence="1 3" id="KW-0863">Zinc-finger</keyword>
<dbReference type="Proteomes" id="UP001209878">
    <property type="component" value="Unassembled WGS sequence"/>
</dbReference>
<dbReference type="PANTHER" id="PTHR15379:SF2">
    <property type="entry name" value="CELL GROWTH REGULATOR WITH RING FINGER DOMAIN PROTEIN 1"/>
    <property type="match status" value="1"/>
</dbReference>
<evidence type="ECO:0000313" key="6">
    <source>
        <dbReference type="EMBL" id="KAK2191921.1"/>
    </source>
</evidence>
<name>A0AAD9UJR8_RIDPI</name>
<evidence type="ECO:0000313" key="7">
    <source>
        <dbReference type="Proteomes" id="UP001209878"/>
    </source>
</evidence>
<keyword evidence="4" id="KW-0812">Transmembrane</keyword>
<dbReference type="Pfam" id="PF13920">
    <property type="entry name" value="zf-C3HC4_3"/>
    <property type="match status" value="1"/>
</dbReference>
<proteinExistence type="predicted"/>
<dbReference type="GO" id="GO:0030308">
    <property type="term" value="P:negative regulation of cell growth"/>
    <property type="evidence" value="ECO:0007669"/>
    <property type="project" value="TreeGrafter"/>
</dbReference>
<keyword evidence="4" id="KW-1133">Transmembrane helix</keyword>
<organism evidence="6 7">
    <name type="scientific">Ridgeia piscesae</name>
    <name type="common">Tubeworm</name>
    <dbReference type="NCBI Taxonomy" id="27915"/>
    <lineage>
        <taxon>Eukaryota</taxon>
        <taxon>Metazoa</taxon>
        <taxon>Spiralia</taxon>
        <taxon>Lophotrochozoa</taxon>
        <taxon>Annelida</taxon>
        <taxon>Polychaeta</taxon>
        <taxon>Sedentaria</taxon>
        <taxon>Canalipalpata</taxon>
        <taxon>Sabellida</taxon>
        <taxon>Siboglinidae</taxon>
        <taxon>Ridgeia</taxon>
    </lineage>
</organism>